<dbReference type="InterPro" id="IPR000719">
    <property type="entry name" value="Prot_kinase_dom"/>
</dbReference>
<dbReference type="RefSeq" id="WP_170034121.1">
    <property type="nucleotide sequence ID" value="NZ_JABDTL010000001.1"/>
</dbReference>
<keyword evidence="6" id="KW-0472">Membrane</keyword>
<keyword evidence="6" id="KW-0812">Transmembrane</keyword>
<keyword evidence="2 5" id="KW-0547">Nucleotide-binding</keyword>
<feature type="transmembrane region" description="Helical" evidence="6">
    <location>
        <begin position="385"/>
        <end position="406"/>
    </location>
</feature>
<evidence type="ECO:0000256" key="2">
    <source>
        <dbReference type="ARBA" id="ARBA00022741"/>
    </source>
</evidence>
<name>A0A841H6T0_9BACT</name>
<dbReference type="GO" id="GO:0004674">
    <property type="term" value="F:protein serine/threonine kinase activity"/>
    <property type="evidence" value="ECO:0007669"/>
    <property type="project" value="TreeGrafter"/>
</dbReference>
<organism evidence="8 9">
    <name type="scientific">Longimicrobium terrae</name>
    <dbReference type="NCBI Taxonomy" id="1639882"/>
    <lineage>
        <taxon>Bacteria</taxon>
        <taxon>Pseudomonadati</taxon>
        <taxon>Gemmatimonadota</taxon>
        <taxon>Longimicrobiia</taxon>
        <taxon>Longimicrobiales</taxon>
        <taxon>Longimicrobiaceae</taxon>
        <taxon>Longimicrobium</taxon>
    </lineage>
</organism>
<sequence>MYGIAGLLNGRVLGGRYRIEAIVGRGGMGAVYRAADERLGRAVAVKVIGIVAHEPREHERLQARFLREARAAAGLHHPNVVSVYDFGADPELGLDYLVMELLRGEDLASRLARSGPPPMHTALSILRQAARGLAAGHRAGLVHRDVKPGNLFMEESDHADEPHVRVLDFGIAQVAGEEGTTQLTEYGRAPFSPAYASPEQMRGDDRIVPASDVFSLGAVGYYLVTGYRPFTSTDPERMCTEAMEAARLLAGRAPGLPRVAADALLTALELDPRARFADCTEFAEALSRVPGSAPTVPRPRAVESTVTVTAPSAPFAAPVVPRARAPLAAAVSVEPDEDQATQMFAPERPRPAYAPAVYAPAQPYAPAGEPPAAPRRPGVMRRFAYALWDFTLTLAVMGLFAGAWVVAGRGVMDEDMRLVVAGIGSAVLLTPMAVHRLTGRRGRLGLGIAGSILATGAAVYYIGLRTDPAVLVGAVFGAQVIASFIMARLTRLRRSVLDGPVEV</sequence>
<evidence type="ECO:0000256" key="1">
    <source>
        <dbReference type="ARBA" id="ARBA00022679"/>
    </source>
</evidence>
<evidence type="ECO:0000259" key="7">
    <source>
        <dbReference type="PROSITE" id="PS50011"/>
    </source>
</evidence>
<feature type="binding site" evidence="5">
    <location>
        <position position="46"/>
    </location>
    <ligand>
        <name>ATP</name>
        <dbReference type="ChEBI" id="CHEBI:30616"/>
    </ligand>
</feature>
<dbReference type="Pfam" id="PF00069">
    <property type="entry name" value="Pkinase"/>
    <property type="match status" value="1"/>
</dbReference>
<gene>
    <name evidence="8" type="ORF">HNQ61_005283</name>
</gene>
<dbReference type="Proteomes" id="UP000582837">
    <property type="component" value="Unassembled WGS sequence"/>
</dbReference>
<keyword evidence="3" id="KW-0418">Kinase</keyword>
<evidence type="ECO:0000313" key="8">
    <source>
        <dbReference type="EMBL" id="MBB6073612.1"/>
    </source>
</evidence>
<keyword evidence="1" id="KW-0808">Transferase</keyword>
<dbReference type="Gene3D" id="1.10.510.10">
    <property type="entry name" value="Transferase(Phosphotransferase) domain 1"/>
    <property type="match status" value="1"/>
</dbReference>
<dbReference type="Gene3D" id="3.30.200.20">
    <property type="entry name" value="Phosphorylase Kinase, domain 1"/>
    <property type="match status" value="1"/>
</dbReference>
<dbReference type="PROSITE" id="PS00107">
    <property type="entry name" value="PROTEIN_KINASE_ATP"/>
    <property type="match status" value="1"/>
</dbReference>
<dbReference type="PANTHER" id="PTHR43289">
    <property type="entry name" value="MITOGEN-ACTIVATED PROTEIN KINASE KINASE KINASE 20-RELATED"/>
    <property type="match status" value="1"/>
</dbReference>
<dbReference type="SUPFAM" id="SSF56112">
    <property type="entry name" value="Protein kinase-like (PK-like)"/>
    <property type="match status" value="1"/>
</dbReference>
<evidence type="ECO:0000256" key="3">
    <source>
        <dbReference type="ARBA" id="ARBA00022777"/>
    </source>
</evidence>
<feature type="domain" description="Protein kinase" evidence="7">
    <location>
        <begin position="17"/>
        <end position="296"/>
    </location>
</feature>
<protein>
    <recommendedName>
        <fullName evidence="7">Protein kinase domain-containing protein</fullName>
    </recommendedName>
</protein>
<dbReference type="EMBL" id="JACHIA010000026">
    <property type="protein sequence ID" value="MBB6073612.1"/>
    <property type="molecule type" value="Genomic_DNA"/>
</dbReference>
<dbReference type="GO" id="GO:0005524">
    <property type="term" value="F:ATP binding"/>
    <property type="evidence" value="ECO:0007669"/>
    <property type="project" value="UniProtKB-UniRule"/>
</dbReference>
<proteinExistence type="predicted"/>
<evidence type="ECO:0000256" key="4">
    <source>
        <dbReference type="ARBA" id="ARBA00022840"/>
    </source>
</evidence>
<dbReference type="PANTHER" id="PTHR43289:SF6">
    <property type="entry name" value="SERINE_THREONINE-PROTEIN KINASE NEKL-3"/>
    <property type="match status" value="1"/>
</dbReference>
<keyword evidence="6" id="KW-1133">Transmembrane helix</keyword>
<dbReference type="InterPro" id="IPR008271">
    <property type="entry name" value="Ser/Thr_kinase_AS"/>
</dbReference>
<comment type="caution">
    <text evidence="8">The sequence shown here is derived from an EMBL/GenBank/DDBJ whole genome shotgun (WGS) entry which is preliminary data.</text>
</comment>
<dbReference type="InterPro" id="IPR017441">
    <property type="entry name" value="Protein_kinase_ATP_BS"/>
</dbReference>
<dbReference type="AlphaFoldDB" id="A0A841H6T0"/>
<feature type="transmembrane region" description="Helical" evidence="6">
    <location>
        <begin position="469"/>
        <end position="487"/>
    </location>
</feature>
<evidence type="ECO:0000313" key="9">
    <source>
        <dbReference type="Proteomes" id="UP000582837"/>
    </source>
</evidence>
<dbReference type="SMART" id="SM00220">
    <property type="entry name" value="S_TKc"/>
    <property type="match status" value="1"/>
</dbReference>
<keyword evidence="4 5" id="KW-0067">ATP-binding</keyword>
<evidence type="ECO:0000256" key="6">
    <source>
        <dbReference type="SAM" id="Phobius"/>
    </source>
</evidence>
<dbReference type="PROSITE" id="PS50011">
    <property type="entry name" value="PROTEIN_KINASE_DOM"/>
    <property type="match status" value="1"/>
</dbReference>
<feature type="transmembrane region" description="Helical" evidence="6">
    <location>
        <begin position="444"/>
        <end position="463"/>
    </location>
</feature>
<keyword evidence="9" id="KW-1185">Reference proteome</keyword>
<dbReference type="PROSITE" id="PS00108">
    <property type="entry name" value="PROTEIN_KINASE_ST"/>
    <property type="match status" value="1"/>
</dbReference>
<evidence type="ECO:0000256" key="5">
    <source>
        <dbReference type="PROSITE-ProRule" id="PRU10141"/>
    </source>
</evidence>
<dbReference type="InterPro" id="IPR011009">
    <property type="entry name" value="Kinase-like_dom_sf"/>
</dbReference>
<dbReference type="CDD" id="cd14014">
    <property type="entry name" value="STKc_PknB_like"/>
    <property type="match status" value="1"/>
</dbReference>
<reference evidence="8 9" key="1">
    <citation type="submission" date="2020-08" db="EMBL/GenBank/DDBJ databases">
        <title>Genomic Encyclopedia of Type Strains, Phase IV (KMG-IV): sequencing the most valuable type-strain genomes for metagenomic binning, comparative biology and taxonomic classification.</title>
        <authorList>
            <person name="Goeker M."/>
        </authorList>
    </citation>
    <scope>NUCLEOTIDE SEQUENCE [LARGE SCALE GENOMIC DNA]</scope>
    <source>
        <strain evidence="8 9">DSM 29007</strain>
    </source>
</reference>
<accession>A0A841H6T0</accession>